<dbReference type="PaxDb" id="7955-ENSDARP00000125679"/>
<dbReference type="AGR" id="ZFIN:ZDB-GENE-120215-226"/>
<sequence length="258" mass="29932">MKEKRFLYDGRSNNKNVTTNMPDQPFEVHASWEGCAVEIIINIAKHSTDVLDFSNSAATRPSCFDHYVQIISFLIGFWLKHSKQDIILSVGRFSVRLQASDLYCCPIKEDDKELRLQDKKLSYATLSPSEKFAKKYSETIWNYMVGNHDKVNSLVQTPQDAIAVCAILFSEVIRYPNMLFHNILMMLYYKSWDDFCDHHPMVRGGSWKHQNNDVPAKVKRIEKNNLLFFAKEMMRGGGVLFHVSVSMQLKMQNYETEI</sequence>
<reference evidence="1 2" key="2">
    <citation type="journal article" date="2013" name="Nature">
        <title>The zebrafish reference genome sequence and its relationship to the human genome.</title>
        <authorList>
            <consortium name="Genome Reference Consortium Zebrafish"/>
            <person name="Howe K."/>
            <person name="Clark M.D."/>
            <person name="Torroja C.F."/>
            <person name="Torrance J."/>
            <person name="Berthelot C."/>
            <person name="Muffato M."/>
            <person name="Collins J.E."/>
            <person name="Humphray S."/>
            <person name="McLaren K."/>
            <person name="Matthews L."/>
            <person name="McLaren S."/>
            <person name="Sealy I."/>
            <person name="Caccamo M."/>
            <person name="Churcher C."/>
            <person name="Scott C."/>
            <person name="Barrett J.C."/>
            <person name="Koch R."/>
            <person name="Rauch G.J."/>
            <person name="White S."/>
            <person name="Chow W."/>
            <person name="Kilian B."/>
            <person name="Quintais L.T."/>
            <person name="Guerra-Assuncao J.A."/>
            <person name="Zhou Y."/>
            <person name="Gu Y."/>
            <person name="Yen J."/>
            <person name="Vogel J.H."/>
            <person name="Eyre T."/>
            <person name="Redmond S."/>
            <person name="Banerjee R."/>
            <person name="Chi J."/>
            <person name="Fu B."/>
            <person name="Langley E."/>
            <person name="Maguire S.F."/>
            <person name="Laird G.K."/>
            <person name="Lloyd D."/>
            <person name="Kenyon E."/>
            <person name="Donaldson S."/>
            <person name="Sehra H."/>
            <person name="Almeida-King J."/>
            <person name="Loveland J."/>
            <person name="Trevanion S."/>
            <person name="Jones M."/>
            <person name="Quail M."/>
            <person name="Willey D."/>
            <person name="Hunt A."/>
            <person name="Burton J."/>
            <person name="Sims S."/>
            <person name="McLay K."/>
            <person name="Plumb B."/>
            <person name="Davis J."/>
            <person name="Clee C."/>
            <person name="Oliver K."/>
            <person name="Clark R."/>
            <person name="Riddle C."/>
            <person name="Elliot D."/>
            <person name="Eliott D."/>
            <person name="Threadgold G."/>
            <person name="Harden G."/>
            <person name="Ware D."/>
            <person name="Begum S."/>
            <person name="Mortimore B."/>
            <person name="Mortimer B."/>
            <person name="Kerry G."/>
            <person name="Heath P."/>
            <person name="Phillimore B."/>
            <person name="Tracey A."/>
            <person name="Corby N."/>
            <person name="Dunn M."/>
            <person name="Johnson C."/>
            <person name="Wood J."/>
            <person name="Clark S."/>
            <person name="Pelan S."/>
            <person name="Griffiths G."/>
            <person name="Smith M."/>
            <person name="Glithero R."/>
            <person name="Howden P."/>
            <person name="Barker N."/>
            <person name="Lloyd C."/>
            <person name="Stevens C."/>
            <person name="Harley J."/>
            <person name="Holt K."/>
            <person name="Panagiotidis G."/>
            <person name="Lovell J."/>
            <person name="Beasley H."/>
            <person name="Henderson C."/>
            <person name="Gordon D."/>
            <person name="Auger K."/>
            <person name="Wright D."/>
            <person name="Collins J."/>
            <person name="Raisen C."/>
            <person name="Dyer L."/>
            <person name="Leung K."/>
            <person name="Robertson L."/>
            <person name="Ambridge K."/>
            <person name="Leongamornlert D."/>
            <person name="McGuire S."/>
            <person name="Gilderthorp R."/>
            <person name="Griffiths C."/>
            <person name="Manthravadi D."/>
            <person name="Nichol S."/>
            <person name="Barker G."/>
            <person name="Whitehead S."/>
            <person name="Kay M."/>
            <person name="Brown J."/>
            <person name="Murnane C."/>
            <person name="Gray E."/>
            <person name="Humphries M."/>
            <person name="Sycamore N."/>
            <person name="Barker D."/>
            <person name="Saunders D."/>
            <person name="Wallis J."/>
            <person name="Babbage A."/>
            <person name="Hammond S."/>
            <person name="Mashreghi-Mohammadi M."/>
            <person name="Barr L."/>
            <person name="Martin S."/>
            <person name="Wray P."/>
            <person name="Ellington A."/>
            <person name="Matthews N."/>
            <person name="Ellwood M."/>
            <person name="Woodmansey R."/>
            <person name="Clark G."/>
            <person name="Cooper J."/>
            <person name="Cooper J."/>
            <person name="Tromans A."/>
            <person name="Grafham D."/>
            <person name="Skuce C."/>
            <person name="Pandian R."/>
            <person name="Andrews R."/>
            <person name="Harrison E."/>
            <person name="Kimberley A."/>
            <person name="Garnett J."/>
            <person name="Fosker N."/>
            <person name="Hall R."/>
            <person name="Garner P."/>
            <person name="Kelly D."/>
            <person name="Bird C."/>
            <person name="Palmer S."/>
            <person name="Gehring I."/>
            <person name="Berger A."/>
            <person name="Dooley C.M."/>
            <person name="Ersan-Urun Z."/>
            <person name="Eser C."/>
            <person name="Geiger H."/>
            <person name="Geisler M."/>
            <person name="Karotki L."/>
            <person name="Kirn A."/>
            <person name="Konantz J."/>
            <person name="Konantz M."/>
            <person name="Oberlander M."/>
            <person name="Rudolph-Geiger S."/>
            <person name="Teucke M."/>
            <person name="Lanz C."/>
            <person name="Raddatz G."/>
            <person name="Osoegawa K."/>
            <person name="Zhu B."/>
            <person name="Rapp A."/>
            <person name="Widaa S."/>
            <person name="Langford C."/>
            <person name="Yang F."/>
            <person name="Schuster S.C."/>
            <person name="Carter N.P."/>
            <person name="Harrow J."/>
            <person name="Ning Z."/>
            <person name="Herrero J."/>
            <person name="Searle S.M."/>
            <person name="Enright A."/>
            <person name="Geisler R."/>
            <person name="Plasterk R.H."/>
            <person name="Lee C."/>
            <person name="Westerfield M."/>
            <person name="de Jong P.J."/>
            <person name="Zon L.I."/>
            <person name="Postlethwait J.H."/>
            <person name="Nusslein-Volhard C."/>
            <person name="Hubbard T.J."/>
            <person name="Roest Crollius H."/>
            <person name="Rogers J."/>
            <person name="Stemple D.L."/>
        </authorList>
    </citation>
    <scope>NUCLEOTIDE SEQUENCE [LARGE SCALE GENOMIC DNA]</scope>
    <source>
        <strain evidence="1">Tuebingen</strain>
    </source>
</reference>
<dbReference type="ZFIN" id="ZDB-GENE-120215-226">
    <property type="gene designation" value="si:dkey-211g8.8"/>
</dbReference>
<dbReference type="Bgee" id="ENSDARG00000096311">
    <property type="expression patterns" value="Expressed in spleen and 14 other cell types or tissues"/>
</dbReference>
<reference evidence="3" key="4">
    <citation type="submission" date="2025-04" db="UniProtKB">
        <authorList>
            <consortium name="RefSeq"/>
        </authorList>
    </citation>
    <scope>IDENTIFICATION</scope>
    <source>
        <strain evidence="3">Tuebingen</strain>
    </source>
</reference>
<name>I3IS16_DANRE</name>
<dbReference type="Proteomes" id="UP000000437">
    <property type="component" value="Chromosome 19"/>
</dbReference>
<evidence type="ECO:0000313" key="2">
    <source>
        <dbReference type="Proteomes" id="UP000000437"/>
    </source>
</evidence>
<proteinExistence type="predicted"/>
<dbReference type="HOGENOM" id="CLU_1077515_0_0_1"/>
<keyword evidence="2" id="KW-1185">Reference proteome</keyword>
<dbReference type="OrthoDB" id="8813208at2759"/>
<evidence type="ECO:0000313" key="3">
    <source>
        <dbReference type="RefSeq" id="NP_001315186.1"/>
    </source>
</evidence>
<accession>A0A8M1PA37</accession>
<dbReference type="RefSeq" id="NP_001315186.1">
    <property type="nucleotide sequence ID" value="NM_001328257.1"/>
</dbReference>
<dbReference type="AlphaFoldDB" id="I3IS16"/>
<protein>
    <submittedName>
        <fullName evidence="1">Si:dkey-211g8.8</fullName>
    </submittedName>
    <submittedName>
        <fullName evidence="3">Uncharacterized protein LOC108004533</fullName>
    </submittedName>
</protein>
<dbReference type="EMBL" id="CR384101">
    <property type="status" value="NOT_ANNOTATED_CDS"/>
    <property type="molecule type" value="Genomic_DNA"/>
</dbReference>
<dbReference type="Ensembl" id="ENSDART00000151135.2">
    <property type="protein sequence ID" value="ENSDARP00000125679.1"/>
    <property type="gene ID" value="ENSDARG00000096311.2"/>
</dbReference>
<evidence type="ECO:0000313" key="4">
    <source>
        <dbReference type="ZFIN" id="ZDB-GENE-120215-226"/>
    </source>
</evidence>
<dbReference type="GeneID" id="108004533"/>
<accession>I3IS16</accession>
<reference evidence="1" key="1">
    <citation type="submission" date="2012-05" db="UniProtKB">
        <authorList>
            <consortium name="Ensembl"/>
        </authorList>
    </citation>
    <scope>IDENTIFICATION</scope>
    <source>
        <strain evidence="1">Tuebingen</strain>
    </source>
</reference>
<evidence type="ECO:0000313" key="1">
    <source>
        <dbReference type="Ensembl" id="ENSDARP00000125679"/>
    </source>
</evidence>
<organism evidence="1">
    <name type="scientific">Danio rerio</name>
    <name type="common">Zebrafish</name>
    <name type="synonym">Brachydanio rerio</name>
    <dbReference type="NCBI Taxonomy" id="7955"/>
    <lineage>
        <taxon>Eukaryota</taxon>
        <taxon>Metazoa</taxon>
        <taxon>Chordata</taxon>
        <taxon>Craniata</taxon>
        <taxon>Vertebrata</taxon>
        <taxon>Euteleostomi</taxon>
        <taxon>Actinopterygii</taxon>
        <taxon>Neopterygii</taxon>
        <taxon>Teleostei</taxon>
        <taxon>Ostariophysi</taxon>
        <taxon>Cypriniformes</taxon>
        <taxon>Danionidae</taxon>
        <taxon>Danioninae</taxon>
        <taxon>Danio</taxon>
    </lineage>
</organism>
<reference evidence="3" key="3">
    <citation type="journal article" date="2015" name="Nat. Commun.">
        <title>RFX transcription factors are essential for hearing in mice.</title>
        <authorList>
            <person name="Elkon R."/>
            <person name="Milon B."/>
            <person name="Morrison L."/>
            <person name="Shah M."/>
            <person name="Vijayakumar S."/>
            <person name="Racherla M."/>
            <person name="Leitch C.C."/>
            <person name="Silipino L."/>
            <person name="Hadi S."/>
            <person name="Weiss-Gayet M."/>
            <person name="Barras E."/>
            <person name="Schmid C.D."/>
            <person name="Ait-Lounis A."/>
            <person name="Barnes A."/>
            <person name="Song Y."/>
            <person name="Eisenman D.J."/>
            <person name="Eliyahu E."/>
            <person name="Frolenkov G.I."/>
            <person name="Strome S.E."/>
            <person name="Durand B."/>
            <person name="Zaghloul N.A."/>
            <person name="Jones S.M."/>
            <person name="Reith W."/>
            <person name="Hertzano R."/>
        </authorList>
    </citation>
    <scope>NUCLEOTIDE SEQUENCE</scope>
    <source>
        <strain evidence="3">Tuebingen</strain>
    </source>
</reference>
<gene>
    <name evidence="1 3 4" type="primary">si:dkey-211g8.8</name>
</gene>
<dbReference type="KEGG" id="dre:108004533"/>